<organism evidence="2 3">
    <name type="scientific">Monosporascus cannonballus</name>
    <dbReference type="NCBI Taxonomy" id="155416"/>
    <lineage>
        <taxon>Eukaryota</taxon>
        <taxon>Fungi</taxon>
        <taxon>Dikarya</taxon>
        <taxon>Ascomycota</taxon>
        <taxon>Pezizomycotina</taxon>
        <taxon>Sordariomycetes</taxon>
        <taxon>Xylariomycetidae</taxon>
        <taxon>Xylariales</taxon>
        <taxon>Xylariales incertae sedis</taxon>
        <taxon>Monosporascus</taxon>
    </lineage>
</organism>
<dbReference type="Proteomes" id="UP000294003">
    <property type="component" value="Unassembled WGS sequence"/>
</dbReference>
<dbReference type="EMBL" id="QJNS01000435">
    <property type="protein sequence ID" value="RYO77736.1"/>
    <property type="molecule type" value="Genomic_DNA"/>
</dbReference>
<comment type="caution">
    <text evidence="2">The sequence shown here is derived from an EMBL/GenBank/DDBJ whole genome shotgun (WGS) entry which is preliminary data.</text>
</comment>
<accession>A0ABY0GUC8</accession>
<protein>
    <submittedName>
        <fullName evidence="2">Uncharacterized protein</fullName>
    </submittedName>
</protein>
<feature type="compositionally biased region" description="Polar residues" evidence="1">
    <location>
        <begin position="122"/>
        <end position="131"/>
    </location>
</feature>
<feature type="compositionally biased region" description="Basic and acidic residues" evidence="1">
    <location>
        <begin position="76"/>
        <end position="86"/>
    </location>
</feature>
<feature type="compositionally biased region" description="Polar residues" evidence="1">
    <location>
        <begin position="45"/>
        <end position="66"/>
    </location>
</feature>
<evidence type="ECO:0000313" key="3">
    <source>
        <dbReference type="Proteomes" id="UP000294003"/>
    </source>
</evidence>
<gene>
    <name evidence="2" type="ORF">DL762_009069</name>
</gene>
<evidence type="ECO:0000256" key="1">
    <source>
        <dbReference type="SAM" id="MobiDB-lite"/>
    </source>
</evidence>
<proteinExistence type="predicted"/>
<reference evidence="2 3" key="1">
    <citation type="submission" date="2018-06" db="EMBL/GenBank/DDBJ databases">
        <title>Complete Genomes of Monosporascus.</title>
        <authorList>
            <person name="Robinson A.J."/>
            <person name="Natvig D.O."/>
        </authorList>
    </citation>
    <scope>NUCLEOTIDE SEQUENCE [LARGE SCALE GENOMIC DNA]</scope>
    <source>
        <strain evidence="2 3">CBS 609.92</strain>
    </source>
</reference>
<feature type="region of interest" description="Disordered" evidence="1">
    <location>
        <begin position="1"/>
        <end position="131"/>
    </location>
</feature>
<evidence type="ECO:0000313" key="2">
    <source>
        <dbReference type="EMBL" id="RYO77736.1"/>
    </source>
</evidence>
<sequence length="227" mass="24326">MSDEQESQGRASRHPTPATNSNMAFQSQTPPGSSPRPPTAASSSDMSFQSQIPFSNPASVTTSEDSNGGGGPSADLVDHPELDRDGPATVGTFSESGGLRRDSRHSQSIVFPSSDPRAGADDTQSAGRDSRSQTIELRWHYSSTADVSHPIVTRFVLDLSKTMFEIARQVSICWPGRVCGRIEGLLGDGGQPLPLLDDSQVAAYVDMARQQNLVPTFAVQVFGYRDL</sequence>
<name>A0ABY0GUC8_9PEZI</name>
<keyword evidence="3" id="KW-1185">Reference proteome</keyword>